<accession>A0A3L9YLP9</accession>
<dbReference type="InterPro" id="IPR001466">
    <property type="entry name" value="Beta-lactam-related"/>
</dbReference>
<dbReference type="Proteomes" id="UP000281343">
    <property type="component" value="Unassembled WGS sequence"/>
</dbReference>
<dbReference type="RefSeq" id="WP_121896794.1">
    <property type="nucleotide sequence ID" value="NZ_RCNT01000001.1"/>
</dbReference>
<dbReference type="Gene3D" id="3.40.710.10">
    <property type="entry name" value="DD-peptidase/beta-lactamase superfamily"/>
    <property type="match status" value="1"/>
</dbReference>
<evidence type="ECO:0000313" key="3">
    <source>
        <dbReference type="EMBL" id="RMA43640.1"/>
    </source>
</evidence>
<dbReference type="SUPFAM" id="SSF56601">
    <property type="entry name" value="beta-lactamase/transpeptidase-like"/>
    <property type="match status" value="1"/>
</dbReference>
<comment type="caution">
    <text evidence="3">The sequence shown here is derived from an EMBL/GenBank/DDBJ whole genome shotgun (WGS) entry which is preliminary data.</text>
</comment>
<keyword evidence="4" id="KW-1185">Reference proteome</keyword>
<feature type="domain" description="Beta-lactamase-related" evidence="2">
    <location>
        <begin position="43"/>
        <end position="301"/>
    </location>
</feature>
<dbReference type="GO" id="GO:0016787">
    <property type="term" value="F:hydrolase activity"/>
    <property type="evidence" value="ECO:0007669"/>
    <property type="project" value="UniProtKB-KW"/>
</dbReference>
<evidence type="ECO:0000259" key="2">
    <source>
        <dbReference type="Pfam" id="PF00144"/>
    </source>
</evidence>
<dbReference type="PANTHER" id="PTHR43283:SF7">
    <property type="entry name" value="BETA-LACTAMASE-RELATED DOMAIN-CONTAINING PROTEIN"/>
    <property type="match status" value="1"/>
</dbReference>
<feature type="chain" id="PRO_5018236372" evidence="1">
    <location>
        <begin position="22"/>
        <end position="329"/>
    </location>
</feature>
<feature type="signal peptide" evidence="1">
    <location>
        <begin position="1"/>
        <end position="21"/>
    </location>
</feature>
<dbReference type="InterPro" id="IPR012338">
    <property type="entry name" value="Beta-lactam/transpept-like"/>
</dbReference>
<name>A0A3L9YLP9_9RHOB</name>
<dbReference type="PANTHER" id="PTHR43283">
    <property type="entry name" value="BETA-LACTAMASE-RELATED"/>
    <property type="match status" value="1"/>
</dbReference>
<evidence type="ECO:0000313" key="4">
    <source>
        <dbReference type="Proteomes" id="UP000281343"/>
    </source>
</evidence>
<proteinExistence type="predicted"/>
<keyword evidence="1" id="KW-0732">Signal</keyword>
<gene>
    <name evidence="3" type="ORF">D9R08_01515</name>
</gene>
<dbReference type="InterPro" id="IPR050789">
    <property type="entry name" value="Diverse_Enzym_Activities"/>
</dbReference>
<evidence type="ECO:0000256" key="1">
    <source>
        <dbReference type="SAM" id="SignalP"/>
    </source>
</evidence>
<dbReference type="Pfam" id="PF00144">
    <property type="entry name" value="Beta-lactamase"/>
    <property type="match status" value="1"/>
</dbReference>
<dbReference type="AlphaFoldDB" id="A0A3L9YLP9"/>
<reference evidence="3 4" key="1">
    <citation type="submission" date="2018-10" db="EMBL/GenBank/DDBJ databases">
        <authorList>
            <person name="Jung H.S."/>
            <person name="Jeon C.O."/>
        </authorList>
    </citation>
    <scope>NUCLEOTIDE SEQUENCE [LARGE SCALE GENOMIC DNA]</scope>
    <source>
        <strain evidence="3 4">MA-7-27</strain>
    </source>
</reference>
<protein>
    <submittedName>
        <fullName evidence="3">Class C beta-lactamase-related serine hydrolase</fullName>
    </submittedName>
</protein>
<sequence length="329" mass="35313">MSRRTLLGALPATLAAPALLAQTPPRPDDLTTHAGRLDQLRTLIITIGGQTRFANAFGGRRLDQSANIKSVSKTVLATLTGIAIDRGILEGADQRVLPVLGRAPFGDARDDLTIGDLLSMRAGLESTSGENYGAWIASRDWVDYALTRDLVSRPGGRFIYSTGSWHILGAALSQASGLSLLEMARVWLGAPMGIAFPPWVQDRQGRYLGGNEMAMTPGDLARIGELVLNEGRVGDEQVVSAEWIRTSWQPRGRSRWSGDAYGYGWFLTSFAGQQACYGRGYGGQMLVVVPALDMSISITSDPTLPARSGGYFSDLRALVDHAVADFATA</sequence>
<dbReference type="EMBL" id="RCNT01000001">
    <property type="protein sequence ID" value="RMA43640.1"/>
    <property type="molecule type" value="Genomic_DNA"/>
</dbReference>
<organism evidence="3 4">
    <name type="scientific">Rhodophyticola porphyridii</name>
    <dbReference type="NCBI Taxonomy" id="1852017"/>
    <lineage>
        <taxon>Bacteria</taxon>
        <taxon>Pseudomonadati</taxon>
        <taxon>Pseudomonadota</taxon>
        <taxon>Alphaproteobacteria</taxon>
        <taxon>Rhodobacterales</taxon>
        <taxon>Roseobacteraceae</taxon>
        <taxon>Rhodophyticola</taxon>
    </lineage>
</organism>
<dbReference type="OrthoDB" id="9814204at2"/>
<keyword evidence="3" id="KW-0378">Hydrolase</keyword>